<keyword evidence="1" id="KW-1133">Transmembrane helix</keyword>
<dbReference type="Proteomes" id="UP000028981">
    <property type="component" value="Unassembled WGS sequence"/>
</dbReference>
<gene>
    <name evidence="2" type="ORF">JP75_02355</name>
</gene>
<dbReference type="AlphaFoldDB" id="A0A087M6B7"/>
<keyword evidence="3" id="KW-1185">Reference proteome</keyword>
<dbReference type="InterPro" id="IPR018681">
    <property type="entry name" value="DUF2165_transmembrane"/>
</dbReference>
<dbReference type="EMBL" id="JQGC01000002">
    <property type="protein sequence ID" value="KFL32420.1"/>
    <property type="molecule type" value="Genomic_DNA"/>
</dbReference>
<keyword evidence="1" id="KW-0812">Transmembrane</keyword>
<name>A0A087M6B7_9HYPH</name>
<feature type="transmembrane region" description="Helical" evidence="1">
    <location>
        <begin position="146"/>
        <end position="165"/>
    </location>
</feature>
<feature type="transmembrane region" description="Helical" evidence="1">
    <location>
        <begin position="9"/>
        <end position="27"/>
    </location>
</feature>
<evidence type="ECO:0000313" key="2">
    <source>
        <dbReference type="EMBL" id="KFL32420.1"/>
    </source>
</evidence>
<keyword evidence="1" id="KW-0472">Membrane</keyword>
<proteinExistence type="predicted"/>
<evidence type="ECO:0000256" key="1">
    <source>
        <dbReference type="SAM" id="Phobius"/>
    </source>
</evidence>
<accession>A0A087M6B7</accession>
<evidence type="ECO:0008006" key="4">
    <source>
        <dbReference type="Google" id="ProtNLM"/>
    </source>
</evidence>
<organism evidence="2 3">
    <name type="scientific">Devosia riboflavina</name>
    <dbReference type="NCBI Taxonomy" id="46914"/>
    <lineage>
        <taxon>Bacteria</taxon>
        <taxon>Pseudomonadati</taxon>
        <taxon>Pseudomonadota</taxon>
        <taxon>Alphaproteobacteria</taxon>
        <taxon>Hyphomicrobiales</taxon>
        <taxon>Devosiaceae</taxon>
        <taxon>Devosia</taxon>
    </lineage>
</organism>
<dbReference type="Pfam" id="PF09933">
    <property type="entry name" value="DUF2165"/>
    <property type="match status" value="1"/>
</dbReference>
<dbReference type="STRING" id="46914.JP75_02355"/>
<sequence length="170" mass="18406">MTVRNVSRLALVVMALFPTLWGFLGLVNDATDFNDTVVNAVKPMIEMTNTYGNPLQQVRAITAPWAATAGLIGIMSVETLAGIFGLVGLLMMIRNLGSSTADFARGKAWMMLGCLFAVLVWGVGFMVIAGDYFLSWEAKTMPLSNQLGGMIYFLPNALGLILVTLHREDA</sequence>
<feature type="transmembrane region" description="Helical" evidence="1">
    <location>
        <begin position="112"/>
        <end position="134"/>
    </location>
</feature>
<comment type="caution">
    <text evidence="2">The sequence shown here is derived from an EMBL/GenBank/DDBJ whole genome shotgun (WGS) entry which is preliminary data.</text>
</comment>
<reference evidence="2 3" key="1">
    <citation type="submission" date="2014-08" db="EMBL/GenBank/DDBJ databases">
        <authorList>
            <person name="Hassan Y.I."/>
            <person name="Lepp D."/>
            <person name="Zhou T."/>
        </authorList>
    </citation>
    <scope>NUCLEOTIDE SEQUENCE [LARGE SCALE GENOMIC DNA]</scope>
    <source>
        <strain evidence="2 3">IFO13584</strain>
    </source>
</reference>
<evidence type="ECO:0000313" key="3">
    <source>
        <dbReference type="Proteomes" id="UP000028981"/>
    </source>
</evidence>
<protein>
    <recommendedName>
        <fullName evidence="4">DUF2165 domain-containing protein</fullName>
    </recommendedName>
</protein>
<feature type="transmembrane region" description="Helical" evidence="1">
    <location>
        <begin position="65"/>
        <end position="91"/>
    </location>
</feature>